<proteinExistence type="predicted"/>
<reference evidence="1" key="1">
    <citation type="journal article" date="2012" name="Science">
        <title>Fermentation, hydrogen, and sulfur metabolism in multiple uncultivated bacterial phyla.</title>
        <authorList>
            <person name="Wrighton K.C."/>
            <person name="Thomas B.C."/>
            <person name="Sharon I."/>
            <person name="Miller C.S."/>
            <person name="Castelle C.J."/>
            <person name="VerBerkmoes N.C."/>
            <person name="Wilkins M.J."/>
            <person name="Hettich R.L."/>
            <person name="Lipton M.S."/>
            <person name="Williams K.H."/>
            <person name="Long P.E."/>
            <person name="Banfield J.F."/>
        </authorList>
    </citation>
    <scope>NUCLEOTIDE SEQUENCE [LARGE SCALE GENOMIC DNA]</scope>
</reference>
<gene>
    <name evidence="1" type="ORF">ACD_4C00354G0002</name>
</gene>
<evidence type="ECO:0000313" key="1">
    <source>
        <dbReference type="EMBL" id="EKE26256.1"/>
    </source>
</evidence>
<protein>
    <submittedName>
        <fullName evidence="1">Uncharacterized protein</fullName>
    </submittedName>
</protein>
<dbReference type="EMBL" id="AMFJ01000870">
    <property type="protein sequence ID" value="EKE26256.1"/>
    <property type="molecule type" value="Genomic_DNA"/>
</dbReference>
<dbReference type="AlphaFoldDB" id="K2F590"/>
<name>K2F590_9BACT</name>
<comment type="caution">
    <text evidence="1">The sequence shown here is derived from an EMBL/GenBank/DDBJ whole genome shotgun (WGS) entry which is preliminary data.</text>
</comment>
<accession>K2F590</accession>
<organism evidence="1">
    <name type="scientific">uncultured bacterium</name>
    <name type="common">gcode 4</name>
    <dbReference type="NCBI Taxonomy" id="1234023"/>
    <lineage>
        <taxon>Bacteria</taxon>
        <taxon>environmental samples</taxon>
    </lineage>
</organism>
<sequence>MKKILTDNMKSIKKDLSKMFKSKKNKELLERLAKK</sequence>